<dbReference type="InterPro" id="IPR029063">
    <property type="entry name" value="SAM-dependent_MTases_sf"/>
</dbReference>
<evidence type="ECO:0000313" key="3">
    <source>
        <dbReference type="EMBL" id="KAL1306389.1"/>
    </source>
</evidence>
<dbReference type="SUPFAM" id="SSF53335">
    <property type="entry name" value="S-adenosyl-L-methionine-dependent methyltransferases"/>
    <property type="match status" value="1"/>
</dbReference>
<evidence type="ECO:0000259" key="2">
    <source>
        <dbReference type="Pfam" id="PF02384"/>
    </source>
</evidence>
<accession>A0ABR3PJS0</accession>
<proteinExistence type="predicted"/>
<dbReference type="Pfam" id="PF02384">
    <property type="entry name" value="N6_Mtase"/>
    <property type="match status" value="1"/>
</dbReference>
<sequence>MPRLKPSLFHQARAIDALLPLVLQATRDVRAAQNELRWLREFARVRSQQPQHAGQCHKVKWRHSLHQLCRERARGVPLQYLLGSEYFGDLEITCRPGVLIPRQETATSVTNLVQRLLRPPDGLRILDLCTGTGCIPLLFRYEFEQRHSHVTSLHLLGVDVSENAVSLAKHNKNILAQQRRRTSIKGKLDFVRADVLADEHGTHEGSAPSLWKVLREFDAESDASEWDILISNPPYISPEAFNTTTIRSVRNFEPRLALVPDRKCELHGVDLGDVFYPRLMEIARKAGSKIALFEVADLTQAQRVALMLKAQRLWHGIEIWRDDPSSANNDDAKDKRLCNFDESIEIIGQGNGRSVFAWREEASEWLSK</sequence>
<keyword evidence="4" id="KW-1185">Reference proteome</keyword>
<feature type="domain" description="DNA methylase adenine-specific" evidence="2">
    <location>
        <begin position="105"/>
        <end position="262"/>
    </location>
</feature>
<comment type="caution">
    <text evidence="3">The sequence shown here is derived from an EMBL/GenBank/DDBJ whole genome shotgun (WGS) entry which is preliminary data.</text>
</comment>
<name>A0ABR3PJS0_9PEZI</name>
<reference evidence="3 4" key="1">
    <citation type="submission" date="2024-07" db="EMBL/GenBank/DDBJ databases">
        <title>Draft sequence of the Neodothiora populina.</title>
        <authorList>
            <person name="Drown D.D."/>
            <person name="Schuette U.S."/>
            <person name="Buechlein A.B."/>
            <person name="Rusch D.R."/>
            <person name="Winton L.W."/>
            <person name="Adams G.A."/>
        </authorList>
    </citation>
    <scope>NUCLEOTIDE SEQUENCE [LARGE SCALE GENOMIC DNA]</scope>
    <source>
        <strain evidence="3 4">CPC 39397</strain>
    </source>
</reference>
<evidence type="ECO:0000313" key="4">
    <source>
        <dbReference type="Proteomes" id="UP001562354"/>
    </source>
</evidence>
<dbReference type="EMBL" id="JBFMKM010000004">
    <property type="protein sequence ID" value="KAL1306389.1"/>
    <property type="molecule type" value="Genomic_DNA"/>
</dbReference>
<organism evidence="3 4">
    <name type="scientific">Neodothiora populina</name>
    <dbReference type="NCBI Taxonomy" id="2781224"/>
    <lineage>
        <taxon>Eukaryota</taxon>
        <taxon>Fungi</taxon>
        <taxon>Dikarya</taxon>
        <taxon>Ascomycota</taxon>
        <taxon>Pezizomycotina</taxon>
        <taxon>Dothideomycetes</taxon>
        <taxon>Dothideomycetidae</taxon>
        <taxon>Dothideales</taxon>
        <taxon>Dothioraceae</taxon>
        <taxon>Neodothiora</taxon>
    </lineage>
</organism>
<dbReference type="PANTHER" id="PTHR18895:SF74">
    <property type="entry name" value="MTRF1L RELEASE FACTOR GLUTAMINE METHYLTRANSFERASE"/>
    <property type="match status" value="1"/>
</dbReference>
<dbReference type="PROSITE" id="PS00092">
    <property type="entry name" value="N6_MTASE"/>
    <property type="match status" value="1"/>
</dbReference>
<dbReference type="Proteomes" id="UP001562354">
    <property type="component" value="Unassembled WGS sequence"/>
</dbReference>
<dbReference type="InterPro" id="IPR003356">
    <property type="entry name" value="DNA_methylase_A-5"/>
</dbReference>
<keyword evidence="1" id="KW-0680">Restriction system</keyword>
<dbReference type="Gene3D" id="3.40.50.150">
    <property type="entry name" value="Vaccinia Virus protein VP39"/>
    <property type="match status" value="1"/>
</dbReference>
<dbReference type="GeneID" id="95978796"/>
<dbReference type="InterPro" id="IPR002052">
    <property type="entry name" value="DNA_methylase_N6_adenine_CS"/>
</dbReference>
<evidence type="ECO:0000256" key="1">
    <source>
        <dbReference type="ARBA" id="ARBA00022747"/>
    </source>
</evidence>
<dbReference type="InterPro" id="IPR050320">
    <property type="entry name" value="N5-glutamine_MTase"/>
</dbReference>
<dbReference type="PANTHER" id="PTHR18895">
    <property type="entry name" value="HEMK METHYLTRANSFERASE"/>
    <property type="match status" value="1"/>
</dbReference>
<dbReference type="RefSeq" id="XP_069202662.1">
    <property type="nucleotide sequence ID" value="XM_069348223.1"/>
</dbReference>
<gene>
    <name evidence="3" type="ORF">AAFC00_005096</name>
</gene>
<protein>
    <recommendedName>
        <fullName evidence="2">DNA methylase adenine-specific domain-containing protein</fullName>
    </recommendedName>
</protein>